<dbReference type="AlphaFoldDB" id="A0A8S2U9J0"/>
<dbReference type="SUPFAM" id="SSF53098">
    <property type="entry name" value="Ribonuclease H-like"/>
    <property type="match status" value="1"/>
</dbReference>
<dbReference type="FunFam" id="3.30.420.10:FF:000032">
    <property type="entry name" value="Retrovirus-related Pol polyprotein from transposon 297-like Protein"/>
    <property type="match status" value="1"/>
</dbReference>
<dbReference type="Proteomes" id="UP000682733">
    <property type="component" value="Unassembled WGS sequence"/>
</dbReference>
<protein>
    <recommendedName>
        <fullName evidence="1">Integrase catalytic domain-containing protein</fullName>
    </recommendedName>
</protein>
<dbReference type="Gene3D" id="3.30.420.10">
    <property type="entry name" value="Ribonuclease H-like superfamily/Ribonuclease H"/>
    <property type="match status" value="1"/>
</dbReference>
<dbReference type="GO" id="GO:0015074">
    <property type="term" value="P:DNA integration"/>
    <property type="evidence" value="ECO:0007669"/>
    <property type="project" value="InterPro"/>
</dbReference>
<sequence>MKLDAYDMVIKYRPGKANSNTHTLSRYPLKSKVVAVLQTNGSFIGPLEENQEVAVNLLDHCNILDDIKLAQRQNKNYSPLISFIQNDIQPDDEVLHRKLENLAKTNRVINGKLYRVRKFEEDFPLKNNLNPHLLIVVAQYVRSCDLCQRFKAANEKKAGLMQSHVVQSPWNTIGIDLTGPLPKTPRGNAYILVVIDYFTKWVELFPLGGIKSKKIAQVLHDEVICRHGVPVKIVSDNGAQFVAEIFRETLKIMGIRHRTTALYHPQSNLSERVNRTLKPMLAIFARNDKESWDIRLPQLALAIRAAINESTGQTPAFLMYGRELKLPLDLLYGPEVDVLDELRSSDEVRAYTERLKAILEFAHESAKENLEIARENQKSSYDLHRKNI</sequence>
<dbReference type="InterPro" id="IPR036397">
    <property type="entry name" value="RNaseH_sf"/>
</dbReference>
<organism evidence="2 3">
    <name type="scientific">Didymodactylos carnosus</name>
    <dbReference type="NCBI Taxonomy" id="1234261"/>
    <lineage>
        <taxon>Eukaryota</taxon>
        <taxon>Metazoa</taxon>
        <taxon>Spiralia</taxon>
        <taxon>Gnathifera</taxon>
        <taxon>Rotifera</taxon>
        <taxon>Eurotatoria</taxon>
        <taxon>Bdelloidea</taxon>
        <taxon>Philodinida</taxon>
        <taxon>Philodinidae</taxon>
        <taxon>Didymodactylos</taxon>
    </lineage>
</organism>
<evidence type="ECO:0000313" key="2">
    <source>
        <dbReference type="EMBL" id="CAF4331700.1"/>
    </source>
</evidence>
<dbReference type="Pfam" id="PF00665">
    <property type="entry name" value="rve"/>
    <property type="match status" value="1"/>
</dbReference>
<dbReference type="PROSITE" id="PS50994">
    <property type="entry name" value="INTEGRASE"/>
    <property type="match status" value="1"/>
</dbReference>
<evidence type="ECO:0000313" key="3">
    <source>
        <dbReference type="Proteomes" id="UP000682733"/>
    </source>
</evidence>
<name>A0A8S2U9J0_9BILA</name>
<dbReference type="EMBL" id="CAJOBA010061535">
    <property type="protein sequence ID" value="CAF4331700.1"/>
    <property type="molecule type" value="Genomic_DNA"/>
</dbReference>
<dbReference type="InterPro" id="IPR001584">
    <property type="entry name" value="Integrase_cat-core"/>
</dbReference>
<feature type="domain" description="Integrase catalytic" evidence="1">
    <location>
        <begin position="165"/>
        <end position="323"/>
    </location>
</feature>
<dbReference type="InterPro" id="IPR012337">
    <property type="entry name" value="RNaseH-like_sf"/>
</dbReference>
<reference evidence="2" key="1">
    <citation type="submission" date="2021-02" db="EMBL/GenBank/DDBJ databases">
        <authorList>
            <person name="Nowell W R."/>
        </authorList>
    </citation>
    <scope>NUCLEOTIDE SEQUENCE</scope>
</reference>
<comment type="caution">
    <text evidence="2">The sequence shown here is derived from an EMBL/GenBank/DDBJ whole genome shotgun (WGS) entry which is preliminary data.</text>
</comment>
<dbReference type="GO" id="GO:0003676">
    <property type="term" value="F:nucleic acid binding"/>
    <property type="evidence" value="ECO:0007669"/>
    <property type="project" value="InterPro"/>
</dbReference>
<gene>
    <name evidence="2" type="ORF">TMI583_LOCUS40110</name>
</gene>
<dbReference type="PANTHER" id="PTHR37984:SF15">
    <property type="entry name" value="INTEGRASE CATALYTIC DOMAIN-CONTAINING PROTEIN"/>
    <property type="match status" value="1"/>
</dbReference>
<dbReference type="InterPro" id="IPR050951">
    <property type="entry name" value="Retrovirus_Pol_polyprotein"/>
</dbReference>
<dbReference type="PANTHER" id="PTHR37984">
    <property type="entry name" value="PROTEIN CBG26694"/>
    <property type="match status" value="1"/>
</dbReference>
<accession>A0A8S2U9J0</accession>
<evidence type="ECO:0000259" key="1">
    <source>
        <dbReference type="PROSITE" id="PS50994"/>
    </source>
</evidence>
<proteinExistence type="predicted"/>